<dbReference type="SUPFAM" id="SSF53067">
    <property type="entry name" value="Actin-like ATPase domain"/>
    <property type="match status" value="1"/>
</dbReference>
<dbReference type="Gene3D" id="3.30.420.40">
    <property type="match status" value="1"/>
</dbReference>
<organism evidence="2 3">
    <name type="scientific">Phreatobacter stygius</name>
    <dbReference type="NCBI Taxonomy" id="1940610"/>
    <lineage>
        <taxon>Bacteria</taxon>
        <taxon>Pseudomonadati</taxon>
        <taxon>Pseudomonadota</taxon>
        <taxon>Alphaproteobacteria</taxon>
        <taxon>Hyphomicrobiales</taxon>
        <taxon>Phreatobacteraceae</taxon>
        <taxon>Phreatobacter</taxon>
    </lineage>
</organism>
<comment type="similarity">
    <text evidence="1">Belongs to the ROK (NagC/XylR) family.</text>
</comment>
<dbReference type="KEGG" id="pstg:E8M01_32255"/>
<dbReference type="RefSeq" id="WP_136963909.1">
    <property type="nucleotide sequence ID" value="NZ_CP039690.1"/>
</dbReference>
<dbReference type="PANTHER" id="PTHR18964:SF149">
    <property type="entry name" value="BIFUNCTIONAL UDP-N-ACETYLGLUCOSAMINE 2-EPIMERASE_N-ACETYLMANNOSAMINE KINASE"/>
    <property type="match status" value="1"/>
</dbReference>
<dbReference type="Pfam" id="PF00480">
    <property type="entry name" value="ROK"/>
    <property type="match status" value="1"/>
</dbReference>
<keyword evidence="3" id="KW-1185">Reference proteome</keyword>
<dbReference type="Proteomes" id="UP000298781">
    <property type="component" value="Chromosome"/>
</dbReference>
<name>A0A4D7BCF5_9HYPH</name>
<dbReference type="InterPro" id="IPR043129">
    <property type="entry name" value="ATPase_NBD"/>
</dbReference>
<dbReference type="OrthoDB" id="7903685at2"/>
<gene>
    <name evidence="2" type="ORF">E8M01_32255</name>
</gene>
<evidence type="ECO:0000256" key="1">
    <source>
        <dbReference type="ARBA" id="ARBA00006479"/>
    </source>
</evidence>
<dbReference type="PANTHER" id="PTHR18964">
    <property type="entry name" value="ROK (REPRESSOR, ORF, KINASE) FAMILY"/>
    <property type="match status" value="1"/>
</dbReference>
<reference evidence="2 3" key="1">
    <citation type="submission" date="2019-04" db="EMBL/GenBank/DDBJ databases">
        <title>Phreatobacter aquaticus sp. nov.</title>
        <authorList>
            <person name="Choi A."/>
        </authorList>
    </citation>
    <scope>NUCLEOTIDE SEQUENCE [LARGE SCALE GENOMIC DNA]</scope>
    <source>
        <strain evidence="2 3">KCTC 52518</strain>
    </source>
</reference>
<evidence type="ECO:0000313" key="2">
    <source>
        <dbReference type="EMBL" id="QCI68490.1"/>
    </source>
</evidence>
<proteinExistence type="inferred from homology"/>
<accession>A0A4D7BCF5</accession>
<sequence>MAKSEAKTRPAELTIGHGASELSSVSVDSYNLELRDKDGFIGDRASKRAFVDKLEDLRSRLQKVDADPIGDVATEDISKKQLDQHVMGKDAGAAALIHGAIEEFAGELAEVIRRFMRTKGWGGVERIAAGGGFKESRVGELAIARAKVILNAAGSEVDLQPIHHHPDEAGLIGAIHLVPAWMFAGHDAILAVDIGGSNIRVGVVKLNLKKAADLSEAEVWKSDLWRHADDSPSRTDAVKKLVKILKDHINQADKAELKLAPFIGIGCPGLIEPDGRIERGGQNLPGGNWESESFNLAAALIKAIPAIGDHETFVVIHNDAVVQGLAEVPFMQDVKTWGVVTIGTGLGNASFTNKAGK</sequence>
<dbReference type="AlphaFoldDB" id="A0A4D7BCF5"/>
<dbReference type="EMBL" id="CP039690">
    <property type="protein sequence ID" value="QCI68490.1"/>
    <property type="molecule type" value="Genomic_DNA"/>
</dbReference>
<dbReference type="InterPro" id="IPR000600">
    <property type="entry name" value="ROK"/>
</dbReference>
<dbReference type="CDD" id="cd23763">
    <property type="entry name" value="ASKHA_ATPase_ROK"/>
    <property type="match status" value="1"/>
</dbReference>
<protein>
    <submittedName>
        <fullName evidence="2">ROK family protein</fullName>
    </submittedName>
</protein>
<evidence type="ECO:0000313" key="3">
    <source>
        <dbReference type="Proteomes" id="UP000298781"/>
    </source>
</evidence>